<feature type="region of interest" description="Disordered" evidence="1">
    <location>
        <begin position="1"/>
        <end position="135"/>
    </location>
</feature>
<gene>
    <name evidence="2" type="ORF">F444_03379</name>
</gene>
<comment type="caution">
    <text evidence="2">The sequence shown here is derived from an EMBL/GenBank/DDBJ whole genome shotgun (WGS) entry which is preliminary data.</text>
</comment>
<evidence type="ECO:0000256" key="1">
    <source>
        <dbReference type="SAM" id="MobiDB-lite"/>
    </source>
</evidence>
<sequence length="198" mass="21690">MRADLPLASSPDSTDRTQITLTGPSAPTSITPTADDEVDNLEEKQPAPVQDASDGKEEVQEVAGQATMRPTKADSFQPAPAATTSSAGTGEIPERTKRIPDASPQGTETDPISFADLPRVRGVSKREKRRLSGRKELRGARELAVKINDGKKTRKTRLDDVAAYLKALTAWIMQRQWWTRWRLTTSKSKAVHRSAPTT</sequence>
<proteinExistence type="predicted"/>
<name>A0A081AUB0_PHYNI</name>
<evidence type="ECO:0000313" key="3">
    <source>
        <dbReference type="Proteomes" id="UP000028582"/>
    </source>
</evidence>
<accession>A0A081AUB0</accession>
<dbReference type="EMBL" id="ANJA01000692">
    <property type="protein sequence ID" value="ETO82471.1"/>
    <property type="molecule type" value="Genomic_DNA"/>
</dbReference>
<feature type="compositionally biased region" description="Polar residues" evidence="1">
    <location>
        <begin position="10"/>
        <end position="32"/>
    </location>
</feature>
<evidence type="ECO:0000313" key="2">
    <source>
        <dbReference type="EMBL" id="ETO82471.1"/>
    </source>
</evidence>
<reference evidence="2 3" key="1">
    <citation type="submission" date="2013-11" db="EMBL/GenBank/DDBJ databases">
        <title>The Genome Sequence of Phytophthora parasitica P1976.</title>
        <authorList>
            <consortium name="The Broad Institute Genomics Platform"/>
            <person name="Russ C."/>
            <person name="Tyler B."/>
            <person name="Panabieres F."/>
            <person name="Shan W."/>
            <person name="Tripathy S."/>
            <person name="Grunwald N."/>
            <person name="Machado M."/>
            <person name="Johnson C.S."/>
            <person name="Walker B."/>
            <person name="Young S."/>
            <person name="Zeng Q."/>
            <person name="Gargeya S."/>
            <person name="Fitzgerald M."/>
            <person name="Haas B."/>
            <person name="Abouelleil A."/>
            <person name="Allen A.W."/>
            <person name="Alvarado L."/>
            <person name="Arachchi H.M."/>
            <person name="Berlin A.M."/>
            <person name="Chapman S.B."/>
            <person name="Gainer-Dewar J."/>
            <person name="Goldberg J."/>
            <person name="Griggs A."/>
            <person name="Gujja S."/>
            <person name="Hansen M."/>
            <person name="Howarth C."/>
            <person name="Imamovic A."/>
            <person name="Ireland A."/>
            <person name="Larimer J."/>
            <person name="McCowan C."/>
            <person name="Murphy C."/>
            <person name="Pearson M."/>
            <person name="Poon T.W."/>
            <person name="Priest M."/>
            <person name="Roberts A."/>
            <person name="Saif S."/>
            <person name="Shea T."/>
            <person name="Sisk P."/>
            <person name="Sykes S."/>
            <person name="Wortman J."/>
            <person name="Nusbaum C."/>
            <person name="Birren B."/>
        </authorList>
    </citation>
    <scope>NUCLEOTIDE SEQUENCE [LARGE SCALE GENOMIC DNA]</scope>
    <source>
        <strain evidence="2 3">P1976</strain>
    </source>
</reference>
<feature type="compositionally biased region" description="Basic residues" evidence="1">
    <location>
        <begin position="122"/>
        <end position="132"/>
    </location>
</feature>
<organism evidence="2 3">
    <name type="scientific">Phytophthora nicotianae P1976</name>
    <dbReference type="NCBI Taxonomy" id="1317066"/>
    <lineage>
        <taxon>Eukaryota</taxon>
        <taxon>Sar</taxon>
        <taxon>Stramenopiles</taxon>
        <taxon>Oomycota</taxon>
        <taxon>Peronosporomycetes</taxon>
        <taxon>Peronosporales</taxon>
        <taxon>Peronosporaceae</taxon>
        <taxon>Phytophthora</taxon>
    </lineage>
</organism>
<dbReference type="Proteomes" id="UP000028582">
    <property type="component" value="Unassembled WGS sequence"/>
</dbReference>
<feature type="compositionally biased region" description="Low complexity" evidence="1">
    <location>
        <begin position="78"/>
        <end position="90"/>
    </location>
</feature>
<protein>
    <submittedName>
        <fullName evidence="2">Uncharacterized protein</fullName>
    </submittedName>
</protein>
<dbReference type="AlphaFoldDB" id="A0A081AUB0"/>